<feature type="compositionally biased region" description="Basic and acidic residues" evidence="10">
    <location>
        <begin position="543"/>
        <end position="561"/>
    </location>
</feature>
<dbReference type="FunFam" id="3.40.50.300:FF:001294">
    <property type="entry name" value="Caspase recruitment domain family member 14"/>
    <property type="match status" value="1"/>
</dbReference>
<feature type="domain" description="PDZ" evidence="12">
    <location>
        <begin position="714"/>
        <end position="774"/>
    </location>
</feature>
<name>F7H1F2_CALJA</name>
<evidence type="ECO:0000256" key="4">
    <source>
        <dbReference type="ARBA" id="ARBA00022703"/>
    </source>
</evidence>
<evidence type="ECO:0000256" key="3">
    <source>
        <dbReference type="ARBA" id="ARBA00022553"/>
    </source>
</evidence>
<feature type="domain" description="Guanylate kinase-like" evidence="11">
    <location>
        <begin position="989"/>
        <end position="1121"/>
    </location>
</feature>
<evidence type="ECO:0000256" key="10">
    <source>
        <dbReference type="SAM" id="MobiDB-lite"/>
    </source>
</evidence>
<dbReference type="GO" id="GO:0005829">
    <property type="term" value="C:cytosol"/>
    <property type="evidence" value="ECO:0007669"/>
    <property type="project" value="Ensembl"/>
</dbReference>
<protein>
    <recommendedName>
        <fullName evidence="8">Caspase recruitment domain-containing protein 14</fullName>
    </recommendedName>
</protein>
<feature type="coiled-coil region" evidence="9">
    <location>
        <begin position="263"/>
        <end position="304"/>
    </location>
</feature>
<gene>
    <name evidence="14" type="primary">CARD14</name>
</gene>
<dbReference type="InterPro" id="IPR011029">
    <property type="entry name" value="DEATH-like_dom_sf"/>
</dbReference>
<dbReference type="InterPro" id="IPR008144">
    <property type="entry name" value="Guanylate_kin-like_dom"/>
</dbReference>
<dbReference type="STRING" id="9483.ENSCJAP00000006238"/>
<dbReference type="Bgee" id="ENSCJAG00000003412">
    <property type="expression patterns" value="Expressed in liver and 2 other cell types or tissues"/>
</dbReference>
<accession>F7H1F2</accession>
<comment type="subunit">
    <text evidence="7">Interacts (via CARD domain) with BCL10 (via CARD domain). Forms a complex with MALT1 and BCL10; resulting in the formation of a CBM (CARD14-BLC10-MALT1) complex. Interacts with TRAF2, TRAF3 and TRAF6.</text>
</comment>
<dbReference type="FunFam" id="1.10.533.10:FF:000003">
    <property type="entry name" value="Caspase recruitment domain family, member 11"/>
    <property type="match status" value="1"/>
</dbReference>
<evidence type="ECO:0000259" key="11">
    <source>
        <dbReference type="PROSITE" id="PS50052"/>
    </source>
</evidence>
<feature type="region of interest" description="Disordered" evidence="10">
    <location>
        <begin position="39"/>
        <end position="131"/>
    </location>
</feature>
<dbReference type="Gene3D" id="2.30.30.40">
    <property type="entry name" value="SH3 Domains"/>
    <property type="match status" value="1"/>
</dbReference>
<evidence type="ECO:0000259" key="13">
    <source>
        <dbReference type="PROSITE" id="PS50209"/>
    </source>
</evidence>
<dbReference type="Ensembl" id="ENSCJAT00000006581.5">
    <property type="protein sequence ID" value="ENSCJAP00000006238.5"/>
    <property type="gene ID" value="ENSCJAG00000003412.5"/>
</dbReference>
<evidence type="ECO:0000256" key="6">
    <source>
        <dbReference type="ARBA" id="ARBA00058570"/>
    </source>
</evidence>
<sequence length="1135" mass="127416">MEAPYKALLLWDVPVKPAHPLPFSSARCWATFSHHFPGRGKASAHTPSGREQVSLRRGSANTGSRTGERRCRSSEQSSSFCPAPSHPAAEKGGSRHHPGLWRHRRDCRPQPAAQNSCESKSEPHGFSLSPAMGELCRKDSTLTALDEETLWEMMESHRHRIVRCVCPSRLTPYLRQAKVLCQLDEEEVLHSPQLTNSAMRAGHLLDLLKTRGKNGAIAFLESLKFHNPDVYTLVTGLQPAVDFSNFSGLMETSKLTECLAGAIGSLQEELNQEKGQKEALLRQCQQLQERLGLAETRAEDLHQLEADHSRMKREVSAHFHEVLRLKDEMLSLSLHYSNALQEKELAASRCRSLQEELYLLKQELQRVNMVSSCELELQERSLRMASDLESGDKELNRLKEENEKLRSLTFSLAEKDILEQSLDEARGSRQELVERIPSLRERAVAAERQREQYWEEKEQTLLQFQKSKMTCQLYREKVNALQTQVSGLQKERDQAYSSRDSAQREISQSLVEKDALRRQVFELTAQVCELRTQLHQLQAEPPGAHKQEARTREPCTREKQRLVRRHAIGPRDDSHCSLTSSLESQLWSDLSATSSRELVDSFRSRSPVPPSQQSLYKRLAEDFGEEPWSFSSCLEIPEVGLGAPPGTKAGDTDLDYEVLDGADLPQLESSLQPFSAGSLDVSESSMLMRRRLARRILSQVTVLAFQGDALLEQISIIGGNFTGIFIHRVTPGSAADQMALRPGTQIVMVDHEASEPLFKAVLEDTTLEQAVGLLGRVDGFCCLSVKVNMDGYKKLLQDLEAKAVTSGDSFYIRVNLAMEGRAKGELQVHCNEVLHVTDTMFQGHSCWHAHRVNPYTMKDAAGHGTIPNYSRAQQQLIALIQDMTQQCTVTRKPSSGGPQKLVRIVSMDKAKASPLCLSFDRGKSDSSRMEDSSTCFWAESCFTLVPYTLVCPHRPAGPRPVLFVPRVVGKILSEKLCLLQGFKKCLAEYLSQEEYEAWSQRGDIVQEGEVSGGRCWVTRHAVESLMEKNIHALLDIQLDSVCALHRMDIFPIIIHVSVNEKMAKKLKKGLQRLGTSEEQLLEAARQEEGDLDRAPCLYSTLAPDSWSDVDGLLSCVRQAIADEQKKVVWAEQSPQ</sequence>
<feature type="compositionally biased region" description="Basic residues" evidence="10">
    <location>
        <begin position="94"/>
        <end position="106"/>
    </location>
</feature>
<dbReference type="GeneTree" id="ENSGT00940000160777"/>
<evidence type="ECO:0000256" key="7">
    <source>
        <dbReference type="ARBA" id="ARBA00061739"/>
    </source>
</evidence>
<evidence type="ECO:0000256" key="1">
    <source>
        <dbReference type="ARBA" id="ARBA00004496"/>
    </source>
</evidence>
<dbReference type="SUPFAM" id="SSF52540">
    <property type="entry name" value="P-loop containing nucleoside triphosphate hydrolases"/>
    <property type="match status" value="1"/>
</dbReference>
<dbReference type="Proteomes" id="UP000008225">
    <property type="component" value="Chromosome 5"/>
</dbReference>
<dbReference type="AlphaFoldDB" id="F7H1F2"/>
<dbReference type="InterPro" id="IPR001315">
    <property type="entry name" value="CARD"/>
</dbReference>
<dbReference type="Gene3D" id="1.10.533.10">
    <property type="entry name" value="Death Domain, Fas"/>
    <property type="match status" value="1"/>
</dbReference>
<evidence type="ECO:0000256" key="8">
    <source>
        <dbReference type="ARBA" id="ARBA00067940"/>
    </source>
</evidence>
<dbReference type="InterPro" id="IPR001478">
    <property type="entry name" value="PDZ"/>
</dbReference>
<evidence type="ECO:0000256" key="5">
    <source>
        <dbReference type="ARBA" id="ARBA00023054"/>
    </source>
</evidence>
<dbReference type="Gene3D" id="3.40.50.300">
    <property type="entry name" value="P-loop containing nucleotide triphosphate hydrolases"/>
    <property type="match status" value="1"/>
</dbReference>
<reference evidence="14" key="3">
    <citation type="submission" date="2025-09" db="UniProtKB">
        <authorList>
            <consortium name="Ensembl"/>
        </authorList>
    </citation>
    <scope>IDENTIFICATION</scope>
</reference>
<dbReference type="SUPFAM" id="SSF47986">
    <property type="entry name" value="DEATH domain"/>
    <property type="match status" value="1"/>
</dbReference>
<dbReference type="FunCoup" id="F7H1F2">
    <property type="interactions" value="493"/>
</dbReference>
<dbReference type="GO" id="GO:0033209">
    <property type="term" value="P:tumor necrosis factor-mediated signaling pathway"/>
    <property type="evidence" value="ECO:0007669"/>
    <property type="project" value="Ensembl"/>
</dbReference>
<dbReference type="PROSITE" id="PS50209">
    <property type="entry name" value="CARD"/>
    <property type="match status" value="1"/>
</dbReference>
<reference evidence="14" key="1">
    <citation type="submission" date="2009-03" db="EMBL/GenBank/DDBJ databases">
        <authorList>
            <person name="Warren W."/>
            <person name="Ye L."/>
            <person name="Minx P."/>
            <person name="Worley K."/>
            <person name="Gibbs R."/>
            <person name="Wilson R.K."/>
        </authorList>
    </citation>
    <scope>NUCLEOTIDE SEQUENCE [LARGE SCALE GENOMIC DNA]</scope>
</reference>
<feature type="domain" description="CARD" evidence="13">
    <location>
        <begin position="146"/>
        <end position="238"/>
    </location>
</feature>
<dbReference type="HOGENOM" id="CLU_009760_0_0_1"/>
<evidence type="ECO:0000313" key="15">
    <source>
        <dbReference type="Proteomes" id="UP000008225"/>
    </source>
</evidence>
<dbReference type="Pfam" id="PF00619">
    <property type="entry name" value="CARD"/>
    <property type="match status" value="1"/>
</dbReference>
<keyword evidence="15" id="KW-1185">Reference proteome</keyword>
<dbReference type="CDD" id="cd08806">
    <property type="entry name" value="CARD_CARD14_CARMA2"/>
    <property type="match status" value="1"/>
</dbReference>
<comment type="function">
    <text evidence="6">Acts as a scaffolding protein that can activate the inflammatory transcription factor NF-kappa-B and p38/JNK MAP kinase signaling pathways. Forms a signaling complex with BCL10 and MALT1, and activates MALT1 proteolytic activity and inflammatory gene expression. MALT1 is indispensable for CARD14-induced activation of NF-kappa-B and p38/JNK MAP kinases. May play a role in signaling mediated by TRAF2, TRAF3 and TRAF6 and protects cells against apoptosis.</text>
</comment>
<dbReference type="GO" id="GO:0050700">
    <property type="term" value="F:CARD domain binding"/>
    <property type="evidence" value="ECO:0007669"/>
    <property type="project" value="Ensembl"/>
</dbReference>
<dbReference type="Gene3D" id="2.30.42.10">
    <property type="match status" value="1"/>
</dbReference>
<organism evidence="14 15">
    <name type="scientific">Callithrix jacchus</name>
    <name type="common">White-tufted-ear marmoset</name>
    <name type="synonym">Simia Jacchus</name>
    <dbReference type="NCBI Taxonomy" id="9483"/>
    <lineage>
        <taxon>Eukaryota</taxon>
        <taxon>Metazoa</taxon>
        <taxon>Chordata</taxon>
        <taxon>Craniata</taxon>
        <taxon>Vertebrata</taxon>
        <taxon>Euteleostomi</taxon>
        <taxon>Mammalia</taxon>
        <taxon>Eutheria</taxon>
        <taxon>Euarchontoglires</taxon>
        <taxon>Primates</taxon>
        <taxon>Haplorrhini</taxon>
        <taxon>Platyrrhini</taxon>
        <taxon>Cebidae</taxon>
        <taxon>Callitrichinae</taxon>
        <taxon>Callithrix</taxon>
        <taxon>Callithrix</taxon>
    </lineage>
</organism>
<dbReference type="PANTHER" id="PTHR14559:SF1">
    <property type="entry name" value="CASPASE RECRUITMENT DOMAIN-CONTAINING PROTEIN 14"/>
    <property type="match status" value="1"/>
</dbReference>
<feature type="coiled-coil region" evidence="9">
    <location>
        <begin position="388"/>
        <end position="519"/>
    </location>
</feature>
<dbReference type="PANTHER" id="PTHR14559">
    <property type="entry name" value="CASPASE RECRUITMENT DOMAIN FAMILY"/>
    <property type="match status" value="1"/>
</dbReference>
<keyword evidence="4" id="KW-0053">Apoptosis</keyword>
<proteinExistence type="predicted"/>
<dbReference type="OMA" id="VVWTEQN"/>
<keyword evidence="2" id="KW-0963">Cytoplasm</keyword>
<dbReference type="InterPro" id="IPR027417">
    <property type="entry name" value="P-loop_NTPase"/>
</dbReference>
<reference evidence="14" key="2">
    <citation type="submission" date="2025-08" db="UniProtKB">
        <authorList>
            <consortium name="Ensembl"/>
        </authorList>
    </citation>
    <scope>IDENTIFICATION</scope>
</reference>
<evidence type="ECO:0000259" key="12">
    <source>
        <dbReference type="PROSITE" id="PS50106"/>
    </source>
</evidence>
<dbReference type="GO" id="GO:0006915">
    <property type="term" value="P:apoptotic process"/>
    <property type="evidence" value="ECO:0007669"/>
    <property type="project" value="UniProtKB-KW"/>
</dbReference>
<dbReference type="GO" id="GO:0043066">
    <property type="term" value="P:negative regulation of apoptotic process"/>
    <property type="evidence" value="ECO:0007669"/>
    <property type="project" value="Ensembl"/>
</dbReference>
<keyword evidence="5 9" id="KW-0175">Coiled coil</keyword>
<dbReference type="FunFam" id="2.30.42.10:FF:000172">
    <property type="entry name" value="Caspase recruitment domain family member 14"/>
    <property type="match status" value="1"/>
</dbReference>
<evidence type="ECO:0000256" key="9">
    <source>
        <dbReference type="SAM" id="Coils"/>
    </source>
</evidence>
<dbReference type="PROSITE" id="PS50106">
    <property type="entry name" value="PDZ"/>
    <property type="match status" value="1"/>
</dbReference>
<dbReference type="GO" id="GO:0016235">
    <property type="term" value="C:aggresome"/>
    <property type="evidence" value="ECO:0007669"/>
    <property type="project" value="Ensembl"/>
</dbReference>
<comment type="subcellular location">
    <subcellularLocation>
        <location evidence="1">Cytoplasm</location>
    </subcellularLocation>
</comment>
<dbReference type="SUPFAM" id="SSF50156">
    <property type="entry name" value="PDZ domain-like"/>
    <property type="match status" value="1"/>
</dbReference>
<dbReference type="InterPro" id="IPR036034">
    <property type="entry name" value="PDZ_sf"/>
</dbReference>
<dbReference type="CDD" id="cd06736">
    <property type="entry name" value="PDZ_CARD11_CARD14-like"/>
    <property type="match status" value="1"/>
</dbReference>
<keyword evidence="3" id="KW-0597">Phosphoprotein</keyword>
<dbReference type="FunFam" id="2.30.30.40:FF:000223">
    <property type="entry name" value="Caspase recruitment domain family, member 14"/>
    <property type="match status" value="1"/>
</dbReference>
<dbReference type="InParanoid" id="F7H1F2"/>
<dbReference type="PROSITE" id="PS50052">
    <property type="entry name" value="GUANYLATE_KINASE_2"/>
    <property type="match status" value="1"/>
</dbReference>
<feature type="region of interest" description="Disordered" evidence="10">
    <location>
        <begin position="540"/>
        <end position="577"/>
    </location>
</feature>
<evidence type="ECO:0000313" key="14">
    <source>
        <dbReference type="Ensembl" id="ENSCJAP00000006238.5"/>
    </source>
</evidence>
<evidence type="ECO:0000256" key="2">
    <source>
        <dbReference type="ARBA" id="ARBA00022490"/>
    </source>
</evidence>